<comment type="caution">
    <text evidence="2">The sequence shown here is derived from an EMBL/GenBank/DDBJ whole genome shotgun (WGS) entry which is preliminary data.</text>
</comment>
<feature type="non-terminal residue" evidence="2">
    <location>
        <position position="119"/>
    </location>
</feature>
<dbReference type="Proteomes" id="UP001620295">
    <property type="component" value="Unassembled WGS sequence"/>
</dbReference>
<comment type="similarity">
    <text evidence="1">Belongs to the cytochrome P450 family.</text>
</comment>
<reference evidence="2 3" key="1">
    <citation type="submission" date="2024-11" db="EMBL/GenBank/DDBJ databases">
        <title>The Natural Products Discovery Center: Release of the First 8490 Sequenced Strains for Exploring Actinobacteria Biosynthetic Diversity.</title>
        <authorList>
            <person name="Kalkreuter E."/>
            <person name="Kautsar S.A."/>
            <person name="Yang D."/>
            <person name="Bader C.D."/>
            <person name="Teijaro C.N."/>
            <person name="Fluegel L."/>
            <person name="Davis C.M."/>
            <person name="Simpson J.R."/>
            <person name="Lauterbach L."/>
            <person name="Steele A.D."/>
            <person name="Gui C."/>
            <person name="Meng S."/>
            <person name="Li G."/>
            <person name="Viehrig K."/>
            <person name="Ye F."/>
            <person name="Su P."/>
            <person name="Kiefer A.F."/>
            <person name="Nichols A."/>
            <person name="Cepeda A.J."/>
            <person name="Yan W."/>
            <person name="Fan B."/>
            <person name="Jiang Y."/>
            <person name="Adhikari A."/>
            <person name="Zheng C.-J."/>
            <person name="Schuster L."/>
            <person name="Cowan T.M."/>
            <person name="Smanski M.J."/>
            <person name="Chevrette M.G."/>
            <person name="De Carvalho L.P.S."/>
            <person name="Shen B."/>
        </authorList>
    </citation>
    <scope>NUCLEOTIDE SEQUENCE [LARGE SCALE GENOMIC DNA]</scope>
    <source>
        <strain evidence="2 3">NPDC020863</strain>
    </source>
</reference>
<evidence type="ECO:0000313" key="2">
    <source>
        <dbReference type="EMBL" id="MFK4273521.1"/>
    </source>
</evidence>
<dbReference type="PANTHER" id="PTHR46696:SF1">
    <property type="entry name" value="CYTOCHROME P450 YJIB-RELATED"/>
    <property type="match status" value="1"/>
</dbReference>
<dbReference type="PANTHER" id="PTHR46696">
    <property type="entry name" value="P450, PUTATIVE (EUROFUNG)-RELATED"/>
    <property type="match status" value="1"/>
</dbReference>
<dbReference type="SUPFAM" id="SSF48264">
    <property type="entry name" value="Cytochrome P450"/>
    <property type="match status" value="1"/>
</dbReference>
<dbReference type="EMBL" id="JBJDQH010000192">
    <property type="protein sequence ID" value="MFK4273521.1"/>
    <property type="molecule type" value="Genomic_DNA"/>
</dbReference>
<name>A0ABW8MAJ3_9ACTN</name>
<organism evidence="2 3">
    <name type="scientific">Streptomyces milbemycinicus</name>
    <dbReference type="NCBI Taxonomy" id="476552"/>
    <lineage>
        <taxon>Bacteria</taxon>
        <taxon>Bacillati</taxon>
        <taxon>Actinomycetota</taxon>
        <taxon>Actinomycetes</taxon>
        <taxon>Kitasatosporales</taxon>
        <taxon>Streptomycetaceae</taxon>
        <taxon>Streptomyces</taxon>
    </lineage>
</organism>
<keyword evidence="3" id="KW-1185">Reference proteome</keyword>
<sequence length="119" mass="13786">MPQTEDIAPSYPIPRAAGCPLDPPPLLGELRERRAVSRVTLWDGRTAWLVSRHEEVRQALRDPRLSADVRHPSYPFFSQGQVATRTMLESFLRMDPPEHDRHRRMLTAEFRAARVEAMR</sequence>
<protein>
    <submittedName>
        <fullName evidence="2">Cytochrome P450</fullName>
    </submittedName>
</protein>
<evidence type="ECO:0000313" key="3">
    <source>
        <dbReference type="Proteomes" id="UP001620295"/>
    </source>
</evidence>
<dbReference type="Gene3D" id="1.10.630.10">
    <property type="entry name" value="Cytochrome P450"/>
    <property type="match status" value="1"/>
</dbReference>
<dbReference type="InterPro" id="IPR036396">
    <property type="entry name" value="Cyt_P450_sf"/>
</dbReference>
<proteinExistence type="inferred from homology"/>
<gene>
    <name evidence="2" type="ORF">ACI2L5_53095</name>
</gene>
<evidence type="ECO:0000256" key="1">
    <source>
        <dbReference type="ARBA" id="ARBA00010617"/>
    </source>
</evidence>
<accession>A0ABW8MAJ3</accession>